<protein>
    <submittedName>
        <fullName evidence="2">Uncharacterized protein</fullName>
    </submittedName>
</protein>
<dbReference type="EMBL" id="ML769588">
    <property type="protein sequence ID" value="KAE9392787.1"/>
    <property type="molecule type" value="Genomic_DNA"/>
</dbReference>
<organism evidence="2 3">
    <name type="scientific">Gymnopus androsaceus JB14</name>
    <dbReference type="NCBI Taxonomy" id="1447944"/>
    <lineage>
        <taxon>Eukaryota</taxon>
        <taxon>Fungi</taxon>
        <taxon>Dikarya</taxon>
        <taxon>Basidiomycota</taxon>
        <taxon>Agaricomycotina</taxon>
        <taxon>Agaricomycetes</taxon>
        <taxon>Agaricomycetidae</taxon>
        <taxon>Agaricales</taxon>
        <taxon>Marasmiineae</taxon>
        <taxon>Omphalotaceae</taxon>
        <taxon>Gymnopus</taxon>
    </lineage>
</organism>
<proteinExistence type="predicted"/>
<accession>A0A6A4H6J4</accession>
<feature type="compositionally biased region" description="Polar residues" evidence="1">
    <location>
        <begin position="50"/>
        <end position="61"/>
    </location>
</feature>
<evidence type="ECO:0000313" key="2">
    <source>
        <dbReference type="EMBL" id="KAE9392787.1"/>
    </source>
</evidence>
<gene>
    <name evidence="2" type="ORF">BT96DRAFT_944420</name>
</gene>
<dbReference type="AlphaFoldDB" id="A0A6A4H6J4"/>
<reference evidence="2" key="1">
    <citation type="journal article" date="2019" name="Environ. Microbiol.">
        <title>Fungal ecological strategies reflected in gene transcription - a case study of two litter decomposers.</title>
        <authorList>
            <person name="Barbi F."/>
            <person name="Kohler A."/>
            <person name="Barry K."/>
            <person name="Baskaran P."/>
            <person name="Daum C."/>
            <person name="Fauchery L."/>
            <person name="Ihrmark K."/>
            <person name="Kuo A."/>
            <person name="LaButti K."/>
            <person name="Lipzen A."/>
            <person name="Morin E."/>
            <person name="Grigoriev I.V."/>
            <person name="Henrissat B."/>
            <person name="Lindahl B."/>
            <person name="Martin F."/>
        </authorList>
    </citation>
    <scope>NUCLEOTIDE SEQUENCE</scope>
    <source>
        <strain evidence="2">JB14</strain>
    </source>
</reference>
<evidence type="ECO:0000256" key="1">
    <source>
        <dbReference type="SAM" id="MobiDB-lite"/>
    </source>
</evidence>
<feature type="region of interest" description="Disordered" evidence="1">
    <location>
        <begin position="39"/>
        <end position="61"/>
    </location>
</feature>
<name>A0A6A4H6J4_9AGAR</name>
<evidence type="ECO:0000313" key="3">
    <source>
        <dbReference type="Proteomes" id="UP000799118"/>
    </source>
</evidence>
<dbReference type="Proteomes" id="UP000799118">
    <property type="component" value="Unassembled WGS sequence"/>
</dbReference>
<dbReference type="OrthoDB" id="10628832at2759"/>
<sequence>MPKKRKGRIENFNQGGKKWAIGTTARTAARKLGYNWAEEKGKDLNENDSPESPSRSGPNSDVSPIYISSAWALSTSKHPAQALKCCVILVTCHRFKQKNLHKSVSSELWTHGFEKLILRKFVEVNKSACEKSRLSQNCQIKNQSPRLRHFIIKHRCIHYGDWLEITAGKLGTFSCNSVKPNEGVGTEFPVALVPAQDSVLERHIFPILIINDSLEATERTVRRTGTANSKFSEHPYNGGNSLKIKSAFEQGGISGLMVMIRSSQSLNGRERGSTPL</sequence>
<keyword evidence="3" id="KW-1185">Reference proteome</keyword>